<proteinExistence type="predicted"/>
<dbReference type="AlphaFoldDB" id="A0A0F9DYG7"/>
<reference evidence="1" key="1">
    <citation type="journal article" date="2015" name="Nature">
        <title>Complex archaea that bridge the gap between prokaryotes and eukaryotes.</title>
        <authorList>
            <person name="Spang A."/>
            <person name="Saw J.H."/>
            <person name="Jorgensen S.L."/>
            <person name="Zaremba-Niedzwiedzka K."/>
            <person name="Martijn J."/>
            <person name="Lind A.E."/>
            <person name="van Eijk R."/>
            <person name="Schleper C."/>
            <person name="Guy L."/>
            <person name="Ettema T.J."/>
        </authorList>
    </citation>
    <scope>NUCLEOTIDE SEQUENCE</scope>
</reference>
<organism evidence="1">
    <name type="scientific">marine sediment metagenome</name>
    <dbReference type="NCBI Taxonomy" id="412755"/>
    <lineage>
        <taxon>unclassified sequences</taxon>
        <taxon>metagenomes</taxon>
        <taxon>ecological metagenomes</taxon>
    </lineage>
</organism>
<gene>
    <name evidence="1" type="ORF">LCGC14_2221240</name>
</gene>
<protein>
    <submittedName>
        <fullName evidence="1">Uncharacterized protein</fullName>
    </submittedName>
</protein>
<name>A0A0F9DYG7_9ZZZZ</name>
<dbReference type="EMBL" id="LAZR01029680">
    <property type="protein sequence ID" value="KKL58846.1"/>
    <property type="molecule type" value="Genomic_DNA"/>
</dbReference>
<evidence type="ECO:0000313" key="1">
    <source>
        <dbReference type="EMBL" id="KKL58846.1"/>
    </source>
</evidence>
<comment type="caution">
    <text evidence="1">The sequence shown here is derived from an EMBL/GenBank/DDBJ whole genome shotgun (WGS) entry which is preliminary data.</text>
</comment>
<accession>A0A0F9DYG7</accession>
<feature type="non-terminal residue" evidence="1">
    <location>
        <position position="32"/>
    </location>
</feature>
<sequence>MKLRKALRHLKKRQKAYDALVLRDSRVARYTT</sequence>